<keyword evidence="3" id="KW-0808">Transferase</keyword>
<evidence type="ECO:0000256" key="3">
    <source>
        <dbReference type="ARBA" id="ARBA00022679"/>
    </source>
</evidence>
<dbReference type="AlphaFoldDB" id="A0A0F9ZC05"/>
<gene>
    <name evidence="5" type="ORF">UR23_C0021G0004</name>
</gene>
<feature type="domain" description="DNA methylase N-4/N-6" evidence="4">
    <location>
        <begin position="313"/>
        <end position="466"/>
    </location>
</feature>
<dbReference type="InterPro" id="IPR029063">
    <property type="entry name" value="SAM-dependent_MTases_sf"/>
</dbReference>
<dbReference type="Proteomes" id="UP000034349">
    <property type="component" value="Unassembled WGS sequence"/>
</dbReference>
<evidence type="ECO:0000313" key="5">
    <source>
        <dbReference type="EMBL" id="KKP36276.1"/>
    </source>
</evidence>
<feature type="domain" description="DNA methylase N-4/N-6" evidence="4">
    <location>
        <begin position="20"/>
        <end position="78"/>
    </location>
</feature>
<evidence type="ECO:0000256" key="1">
    <source>
        <dbReference type="ARBA" id="ARBA00006594"/>
    </source>
</evidence>
<dbReference type="Gene3D" id="3.40.50.150">
    <property type="entry name" value="Vaccinia Virus protein VP39"/>
    <property type="match status" value="2"/>
</dbReference>
<dbReference type="InterPro" id="IPR002941">
    <property type="entry name" value="DNA_methylase_N4/N6"/>
</dbReference>
<comment type="caution">
    <text evidence="5">The sequence shown here is derived from an EMBL/GenBank/DDBJ whole genome shotgun (WGS) entry which is preliminary data.</text>
</comment>
<dbReference type="InterPro" id="IPR002052">
    <property type="entry name" value="DNA_methylase_N6_adenine_CS"/>
</dbReference>
<dbReference type="InterPro" id="IPR001091">
    <property type="entry name" value="RM_Methyltransferase"/>
</dbReference>
<organism evidence="5 6">
    <name type="scientific">Candidatus Roizmanbacteria bacterium GW2011_GWA2_32_13</name>
    <dbReference type="NCBI Taxonomy" id="1618475"/>
    <lineage>
        <taxon>Bacteria</taxon>
        <taxon>Candidatus Roizmaniibacteriota</taxon>
    </lineage>
</organism>
<keyword evidence="2 5" id="KW-0489">Methyltransferase</keyword>
<sequence length="528" mass="61646">MKKISKNIIAKTHPSHYMMHKYWGRKPHNVVSDYILNFTKPGDTVLDPFMGSGVVVIESLKHDRKAIGIDLNPMACFITENTINKIDLEDFEKTFVQIYEKNYQKFIELYNTKCPKCGHKVPFENSIWDHDEFLKIRAFCPTHGKFVKRANAYDQKILKKSLETFNKLDKENKIFYPKDEILKFVKRNGKNRLNEFFSERSLAVLGSIIKDIDRVKNIETKNLILLCFTSMLPNVSKMIPGNIDSVNGKSGWVISKLWAPKIHTEKNVFCSFKHRFQKVKKGKQELVGLFEPKNAKILNIDATNLKSIKSGSVDYIFTDPPYGDSIAYFGLSMFWNGWLRNKVDYEGEIIYDPYRNKKYEDYSSRMKKVYSELFRVLKDERYLSFTFHNRNLSIWKAVMDAVTGGGFHLVNVVYQEQAVASGTQGLNRNNTLRGDFVYNFEKNIKIKSIDKVFDPKDSKKEIVKKVQSWIKKNDGFITSDSLYEKLIPFIVDKNLYSDKDGQVMNIESLLRQSFNYRETHSEYGWQEK</sequence>
<proteinExistence type="inferred from homology"/>
<evidence type="ECO:0000313" key="6">
    <source>
        <dbReference type="Proteomes" id="UP000034349"/>
    </source>
</evidence>
<name>A0A0F9ZC05_9BACT</name>
<accession>A0A0F9ZC05</accession>
<dbReference type="PRINTS" id="PR00508">
    <property type="entry name" value="S21N4MTFRASE"/>
</dbReference>
<dbReference type="GO" id="GO:0008170">
    <property type="term" value="F:N-methyltransferase activity"/>
    <property type="evidence" value="ECO:0007669"/>
    <property type="project" value="InterPro"/>
</dbReference>
<dbReference type="GO" id="GO:0003677">
    <property type="term" value="F:DNA binding"/>
    <property type="evidence" value="ECO:0007669"/>
    <property type="project" value="InterPro"/>
</dbReference>
<dbReference type="PROSITE" id="PS00092">
    <property type="entry name" value="N6_MTASE"/>
    <property type="match status" value="1"/>
</dbReference>
<evidence type="ECO:0000256" key="2">
    <source>
        <dbReference type="ARBA" id="ARBA00022603"/>
    </source>
</evidence>
<evidence type="ECO:0000259" key="4">
    <source>
        <dbReference type="Pfam" id="PF01555"/>
    </source>
</evidence>
<comment type="similarity">
    <text evidence="1">Belongs to the N(4)/N(6)-methyltransferase family.</text>
</comment>
<reference evidence="5 6" key="1">
    <citation type="journal article" date="2015" name="Nature">
        <title>rRNA introns, odd ribosomes, and small enigmatic genomes across a large radiation of phyla.</title>
        <authorList>
            <person name="Brown C.T."/>
            <person name="Hug L.A."/>
            <person name="Thomas B.C."/>
            <person name="Sharon I."/>
            <person name="Castelle C.J."/>
            <person name="Singh A."/>
            <person name="Wilkins M.J."/>
            <person name="Williams K.H."/>
            <person name="Banfield J.F."/>
        </authorList>
    </citation>
    <scope>NUCLEOTIDE SEQUENCE [LARGE SCALE GENOMIC DNA]</scope>
</reference>
<protein>
    <submittedName>
        <fullName evidence="5">Adenine-specific DNA methylase</fullName>
    </submittedName>
</protein>
<dbReference type="Pfam" id="PF01555">
    <property type="entry name" value="N6_N4_Mtase"/>
    <property type="match status" value="2"/>
</dbReference>
<dbReference type="SUPFAM" id="SSF53335">
    <property type="entry name" value="S-adenosyl-L-methionine-dependent methyltransferases"/>
    <property type="match status" value="2"/>
</dbReference>
<dbReference type="GO" id="GO:0032259">
    <property type="term" value="P:methylation"/>
    <property type="evidence" value="ECO:0007669"/>
    <property type="project" value="UniProtKB-KW"/>
</dbReference>
<dbReference type="EMBL" id="LBOK01000021">
    <property type="protein sequence ID" value="KKP36276.1"/>
    <property type="molecule type" value="Genomic_DNA"/>
</dbReference>